<organism evidence="3 4">
    <name type="scientific">Hymenobacter montanus</name>
    <dbReference type="NCBI Taxonomy" id="2771359"/>
    <lineage>
        <taxon>Bacteria</taxon>
        <taxon>Pseudomonadati</taxon>
        <taxon>Bacteroidota</taxon>
        <taxon>Cytophagia</taxon>
        <taxon>Cytophagales</taxon>
        <taxon>Hymenobacteraceae</taxon>
        <taxon>Hymenobacter</taxon>
    </lineage>
</organism>
<keyword evidence="1" id="KW-0732">Signal</keyword>
<evidence type="ECO:0000313" key="4">
    <source>
        <dbReference type="Proteomes" id="UP000612233"/>
    </source>
</evidence>
<evidence type="ECO:0000256" key="1">
    <source>
        <dbReference type="SAM" id="SignalP"/>
    </source>
</evidence>
<feature type="signal peptide" evidence="1">
    <location>
        <begin position="1"/>
        <end position="20"/>
    </location>
</feature>
<feature type="chain" id="PRO_5038108055" evidence="1">
    <location>
        <begin position="21"/>
        <end position="224"/>
    </location>
</feature>
<comment type="caution">
    <text evidence="3">The sequence shown here is derived from an EMBL/GenBank/DDBJ whole genome shotgun (WGS) entry which is preliminary data.</text>
</comment>
<accession>A0A927BES0</accession>
<dbReference type="EMBL" id="JACXAD010000013">
    <property type="protein sequence ID" value="MBD2768734.1"/>
    <property type="molecule type" value="Genomic_DNA"/>
</dbReference>
<dbReference type="Pfam" id="PF13568">
    <property type="entry name" value="OMP_b-brl_2"/>
    <property type="match status" value="1"/>
</dbReference>
<dbReference type="InterPro" id="IPR011250">
    <property type="entry name" value="OMP/PagP_B-barrel"/>
</dbReference>
<dbReference type="SUPFAM" id="SSF56925">
    <property type="entry name" value="OMPA-like"/>
    <property type="match status" value="1"/>
</dbReference>
<feature type="domain" description="Outer membrane protein beta-barrel" evidence="2">
    <location>
        <begin position="20"/>
        <end position="177"/>
    </location>
</feature>
<proteinExistence type="predicted"/>
<dbReference type="RefSeq" id="WP_191005547.1">
    <property type="nucleotide sequence ID" value="NZ_JACXAD010000013.1"/>
</dbReference>
<protein>
    <submittedName>
        <fullName evidence="3">PorT family protein</fullName>
    </submittedName>
</protein>
<dbReference type="InterPro" id="IPR025665">
    <property type="entry name" value="Beta-barrel_OMP_2"/>
</dbReference>
<dbReference type="AlphaFoldDB" id="A0A927BES0"/>
<name>A0A927BES0_9BACT</name>
<keyword evidence="4" id="KW-1185">Reference proteome</keyword>
<gene>
    <name evidence="3" type="ORF">IC235_12640</name>
</gene>
<sequence length="224" mass="23367">MKNLLLSLGLLVGVTGAAHAQNGVKYGLKGGFNGATFSGTDSKGSEYKAGFAAGGFLNFGFSDLVSIQPELLYSQKGASIDNFQGASGTTLKSTVGYLDVPLLVRLTAGDDGKGPFFEAGPQGSFVLHNRDFTQTGGNDTQSTKNTSTDDLNKVVIGYVAGIGYQITSGLSLGLRYSGDISQVYKDGASRAYAFKPGSTQLNGNNPNVHNSVFQFQVGYAFGGR</sequence>
<reference evidence="3" key="1">
    <citation type="submission" date="2020-09" db="EMBL/GenBank/DDBJ databases">
        <authorList>
            <person name="Kim M.K."/>
        </authorList>
    </citation>
    <scope>NUCLEOTIDE SEQUENCE</scope>
    <source>
        <strain evidence="3">BT664</strain>
    </source>
</reference>
<evidence type="ECO:0000313" key="3">
    <source>
        <dbReference type="EMBL" id="MBD2768734.1"/>
    </source>
</evidence>
<dbReference type="Proteomes" id="UP000612233">
    <property type="component" value="Unassembled WGS sequence"/>
</dbReference>
<evidence type="ECO:0000259" key="2">
    <source>
        <dbReference type="Pfam" id="PF13568"/>
    </source>
</evidence>